<evidence type="ECO:0000313" key="2">
    <source>
        <dbReference type="EMBL" id="KAL1512009.1"/>
    </source>
</evidence>
<keyword evidence="1" id="KW-0472">Membrane</keyword>
<reference evidence="2 3" key="1">
    <citation type="journal article" date="2024" name="Science">
        <title>Giant polyketide synthase enzymes in the biosynthesis of giant marine polyether toxins.</title>
        <authorList>
            <person name="Fallon T.R."/>
            <person name="Shende V.V."/>
            <person name="Wierzbicki I.H."/>
            <person name="Pendleton A.L."/>
            <person name="Watervoot N.F."/>
            <person name="Auber R.P."/>
            <person name="Gonzalez D.J."/>
            <person name="Wisecaver J.H."/>
            <person name="Moore B.S."/>
        </authorList>
    </citation>
    <scope>NUCLEOTIDE SEQUENCE [LARGE SCALE GENOMIC DNA]</scope>
    <source>
        <strain evidence="2 3">12B1</strain>
    </source>
</reference>
<evidence type="ECO:0000313" key="3">
    <source>
        <dbReference type="Proteomes" id="UP001515480"/>
    </source>
</evidence>
<comment type="caution">
    <text evidence="2">The sequence shown here is derived from an EMBL/GenBank/DDBJ whole genome shotgun (WGS) entry which is preliminary data.</text>
</comment>
<keyword evidence="1" id="KW-0812">Transmembrane</keyword>
<feature type="transmembrane region" description="Helical" evidence="1">
    <location>
        <begin position="208"/>
        <end position="229"/>
    </location>
</feature>
<accession>A0AB34J631</accession>
<feature type="transmembrane region" description="Helical" evidence="1">
    <location>
        <begin position="38"/>
        <end position="56"/>
    </location>
</feature>
<organism evidence="2 3">
    <name type="scientific">Prymnesium parvum</name>
    <name type="common">Toxic golden alga</name>
    <dbReference type="NCBI Taxonomy" id="97485"/>
    <lineage>
        <taxon>Eukaryota</taxon>
        <taxon>Haptista</taxon>
        <taxon>Haptophyta</taxon>
        <taxon>Prymnesiophyceae</taxon>
        <taxon>Prymnesiales</taxon>
        <taxon>Prymnesiaceae</taxon>
        <taxon>Prymnesium</taxon>
    </lineage>
</organism>
<dbReference type="EMBL" id="JBGBPQ010000013">
    <property type="protein sequence ID" value="KAL1512009.1"/>
    <property type="molecule type" value="Genomic_DNA"/>
</dbReference>
<feature type="transmembrane region" description="Helical" evidence="1">
    <location>
        <begin position="62"/>
        <end position="81"/>
    </location>
</feature>
<feature type="transmembrane region" description="Helical" evidence="1">
    <location>
        <begin position="142"/>
        <end position="160"/>
    </location>
</feature>
<proteinExistence type="predicted"/>
<keyword evidence="3" id="KW-1185">Reference proteome</keyword>
<evidence type="ECO:0000256" key="1">
    <source>
        <dbReference type="SAM" id="Phobius"/>
    </source>
</evidence>
<dbReference type="Proteomes" id="UP001515480">
    <property type="component" value="Unassembled WGS sequence"/>
</dbReference>
<name>A0AB34J631_PRYPA</name>
<gene>
    <name evidence="2" type="ORF">AB1Y20_005284</name>
</gene>
<sequence>MGGEVSWRRAALLRCRKCCTCRPCCPWPHLECLAMSEAFVAILSGVLLWMGLWDLIEEVIPPLWYLKALMIVVGGSGLLCMRRLYEPPVKPVLLTKTATQAGATTSTSAEALPEEGGVPAALEAPPKRRRYFDAPRFDPKKCAHSLCALTLGLILWVGLWDVVDYHLIPAVTSQLIQHNGSLLGVCQHAGDEVWAPGFQELANHPACALTKLLLAVVGALGLFVTRALYGQGYANEPGFRRLP</sequence>
<dbReference type="AlphaFoldDB" id="A0AB34J631"/>
<protein>
    <submittedName>
        <fullName evidence="2">Uncharacterized protein</fullName>
    </submittedName>
</protein>
<keyword evidence="1" id="KW-1133">Transmembrane helix</keyword>